<dbReference type="AlphaFoldDB" id="A0AAV6UB44"/>
<sequence>MFVHIYVSADIGLFATQVMGYLQKLPDHPDPLAVVVEGLLLPARPLAAVAVTGSGCPVGIASQDAPPLIGRVPRETVLGATRVRDGPGATLHRLEVRINEF</sequence>
<comment type="caution">
    <text evidence="1">The sequence shown here is derived from an EMBL/GenBank/DDBJ whole genome shotgun (WGS) entry which is preliminary data.</text>
</comment>
<protein>
    <submittedName>
        <fullName evidence="1">Uncharacterized protein</fullName>
    </submittedName>
</protein>
<organism evidence="1 2">
    <name type="scientific">Oedothorax gibbosus</name>
    <dbReference type="NCBI Taxonomy" id="931172"/>
    <lineage>
        <taxon>Eukaryota</taxon>
        <taxon>Metazoa</taxon>
        <taxon>Ecdysozoa</taxon>
        <taxon>Arthropoda</taxon>
        <taxon>Chelicerata</taxon>
        <taxon>Arachnida</taxon>
        <taxon>Araneae</taxon>
        <taxon>Araneomorphae</taxon>
        <taxon>Entelegynae</taxon>
        <taxon>Araneoidea</taxon>
        <taxon>Linyphiidae</taxon>
        <taxon>Erigoninae</taxon>
        <taxon>Oedothorax</taxon>
    </lineage>
</organism>
<evidence type="ECO:0000313" key="1">
    <source>
        <dbReference type="EMBL" id="KAG8181567.1"/>
    </source>
</evidence>
<reference evidence="1 2" key="1">
    <citation type="journal article" date="2022" name="Nat. Ecol. Evol.">
        <title>A masculinizing supergene underlies an exaggerated male reproductive morph in a spider.</title>
        <authorList>
            <person name="Hendrickx F."/>
            <person name="De Corte Z."/>
            <person name="Sonet G."/>
            <person name="Van Belleghem S.M."/>
            <person name="Kostlbacher S."/>
            <person name="Vangestel C."/>
        </authorList>
    </citation>
    <scope>NUCLEOTIDE SEQUENCE [LARGE SCALE GENOMIC DNA]</scope>
    <source>
        <strain evidence="1">W744_W776</strain>
    </source>
</reference>
<keyword evidence="2" id="KW-1185">Reference proteome</keyword>
<proteinExistence type="predicted"/>
<accession>A0AAV6UB44</accession>
<gene>
    <name evidence="1" type="ORF">JTE90_017317</name>
</gene>
<name>A0AAV6UB44_9ARAC</name>
<dbReference type="Proteomes" id="UP000827092">
    <property type="component" value="Unassembled WGS sequence"/>
</dbReference>
<evidence type="ECO:0000313" key="2">
    <source>
        <dbReference type="Proteomes" id="UP000827092"/>
    </source>
</evidence>
<dbReference type="EMBL" id="JAFNEN010000507">
    <property type="protein sequence ID" value="KAG8181567.1"/>
    <property type="molecule type" value="Genomic_DNA"/>
</dbReference>